<accession>A0ABS2EPZ5</accession>
<name>A0ABS2EPZ5_9LACO</name>
<evidence type="ECO:0000313" key="1">
    <source>
        <dbReference type="EMBL" id="MBM6754583.1"/>
    </source>
</evidence>
<sequence length="325" mass="37422">MDIQSQLNRNYLNTAIYTSGFYADPTNELDTHDKLYDALKSFTMNQAADTPFSLQIMLTNGEINVMPLGLIDLNELKEYESKQRAERGLDYESDQIPLVVRFAPHEENHQVEKEIVGTTQDLFNDFSSSFQAIWAVIKGYLTTNHQLLLGVEADLMADFDDVQKEYLANFQRMSAEERETNLGIRLADDELDHFSTFMAEMHAVQAIVMSAANFTRQEIIGDDLFAQALNDNVRRSTFFWALDNTFYQIFYFFLQRYGQENEKLTKHLIHQKSRLIVQMRESAFKRAQQAEQNPTTAVNCEELFSDLFIPVAEQIAAICEPKSQA</sequence>
<organism evidence="1 2">
    <name type="scientific">Limosilactobacillus alvi</name>
    <dbReference type="NCBI Taxonomy" id="990412"/>
    <lineage>
        <taxon>Bacteria</taxon>
        <taxon>Bacillati</taxon>
        <taxon>Bacillota</taxon>
        <taxon>Bacilli</taxon>
        <taxon>Lactobacillales</taxon>
        <taxon>Lactobacillaceae</taxon>
        <taxon>Limosilactobacillus</taxon>
    </lineage>
</organism>
<protein>
    <submittedName>
        <fullName evidence="1">Uncharacterized protein</fullName>
    </submittedName>
</protein>
<reference evidence="1 2" key="1">
    <citation type="journal article" date="2021" name="Sci. Rep.">
        <title>The distribution of antibiotic resistance genes in chicken gut microbiota commensals.</title>
        <authorList>
            <person name="Juricova H."/>
            <person name="Matiasovicova J."/>
            <person name="Kubasova T."/>
            <person name="Cejkova D."/>
            <person name="Rychlik I."/>
        </authorList>
    </citation>
    <scope>NUCLEOTIDE SEQUENCE [LARGE SCALE GENOMIC DNA]</scope>
    <source>
        <strain evidence="1 2">An810</strain>
    </source>
</reference>
<keyword evidence="2" id="KW-1185">Reference proteome</keyword>
<evidence type="ECO:0000313" key="2">
    <source>
        <dbReference type="Proteomes" id="UP000776629"/>
    </source>
</evidence>
<comment type="caution">
    <text evidence="1">The sequence shown here is derived from an EMBL/GenBank/DDBJ whole genome shotgun (WGS) entry which is preliminary data.</text>
</comment>
<gene>
    <name evidence="1" type="ORF">H5993_07410</name>
</gene>
<dbReference type="Proteomes" id="UP000776629">
    <property type="component" value="Unassembled WGS sequence"/>
</dbReference>
<dbReference type="EMBL" id="JACJJQ010000036">
    <property type="protein sequence ID" value="MBM6754583.1"/>
    <property type="molecule type" value="Genomic_DNA"/>
</dbReference>
<proteinExistence type="predicted"/>
<dbReference type="RefSeq" id="WP_204776854.1">
    <property type="nucleotide sequence ID" value="NZ_JACJJQ010000036.1"/>
</dbReference>